<dbReference type="Gene3D" id="3.20.20.140">
    <property type="entry name" value="Metal-dependent hydrolases"/>
    <property type="match status" value="1"/>
</dbReference>
<comment type="caution">
    <text evidence="3">The sequence shown here is derived from an EMBL/GenBank/DDBJ whole genome shotgun (WGS) entry which is preliminary data.</text>
</comment>
<evidence type="ECO:0000256" key="1">
    <source>
        <dbReference type="ARBA" id="ARBA00038310"/>
    </source>
</evidence>
<dbReference type="Proteomes" id="UP001144805">
    <property type="component" value="Unassembled WGS sequence"/>
</dbReference>
<dbReference type="InterPro" id="IPR052350">
    <property type="entry name" value="Metallo-dep_Lactonases"/>
</dbReference>
<dbReference type="Pfam" id="PF04909">
    <property type="entry name" value="Amidohydro_2"/>
    <property type="match status" value="1"/>
</dbReference>
<gene>
    <name evidence="3" type="ORF">OSH07_21045</name>
</gene>
<proteinExistence type="inferred from homology"/>
<dbReference type="PANTHER" id="PTHR43569:SF1">
    <property type="entry name" value="BLL3371 PROTEIN"/>
    <property type="match status" value="1"/>
</dbReference>
<evidence type="ECO:0000259" key="2">
    <source>
        <dbReference type="Pfam" id="PF04909"/>
    </source>
</evidence>
<evidence type="ECO:0000313" key="3">
    <source>
        <dbReference type="EMBL" id="MCX5571700.1"/>
    </source>
</evidence>
<dbReference type="PANTHER" id="PTHR43569">
    <property type="entry name" value="AMIDOHYDROLASE"/>
    <property type="match status" value="1"/>
</dbReference>
<feature type="domain" description="Amidohydrolase-related" evidence="2">
    <location>
        <begin position="11"/>
        <end position="298"/>
    </location>
</feature>
<evidence type="ECO:0000313" key="4">
    <source>
        <dbReference type="Proteomes" id="UP001144805"/>
    </source>
</evidence>
<dbReference type="EMBL" id="JAPKNK010000011">
    <property type="protein sequence ID" value="MCX5571700.1"/>
    <property type="molecule type" value="Genomic_DNA"/>
</dbReference>
<organism evidence="3 4">
    <name type="scientific">Kaistia nematophila</name>
    <dbReference type="NCBI Taxonomy" id="2994654"/>
    <lineage>
        <taxon>Bacteria</taxon>
        <taxon>Pseudomonadati</taxon>
        <taxon>Pseudomonadota</taxon>
        <taxon>Alphaproteobacteria</taxon>
        <taxon>Hyphomicrobiales</taxon>
        <taxon>Kaistiaceae</taxon>
        <taxon>Kaistia</taxon>
    </lineage>
</organism>
<dbReference type="SUPFAM" id="SSF51556">
    <property type="entry name" value="Metallo-dependent hydrolases"/>
    <property type="match status" value="1"/>
</dbReference>
<dbReference type="RefSeq" id="WP_266340662.1">
    <property type="nucleotide sequence ID" value="NZ_JAPKNK010000011.1"/>
</dbReference>
<dbReference type="AlphaFoldDB" id="A0A9X3IP83"/>
<comment type="similarity">
    <text evidence="1">Belongs to the metallo-dependent hydrolases superfamily.</text>
</comment>
<sequence length="300" mass="33724">MTGQRYSGAIIDAHHHFWDLSLGKHGWLEGGQPDDELAPLRRNHLARDYEALALPEGIVASVHVEANWDPADPAGENRWLDTLERSPGIASRYVAHAALLDPGAAAVLEQHAESARVVGIREILSWHPDPAKRRMPDNDRMDDPRWRASLARFRDLGFSFDLLITPHQFESTMRLVADFPDIAFILNHCASPIDRDADDMRRWREGLVQLAIAPNVAIKISDPVAYDPQWSRESLTEVIHACIDAFGPERSMFATDYPVAGLHIGFAEWIDVFKDATRGFSADEQAALFAGTARRWYRMA</sequence>
<reference evidence="3" key="1">
    <citation type="submission" date="2022-11" db="EMBL/GenBank/DDBJ databases">
        <title>Biodiversity and phylogenetic relationships of bacteria.</title>
        <authorList>
            <person name="Machado R.A.R."/>
            <person name="Bhat A."/>
            <person name="Loulou A."/>
            <person name="Kallel S."/>
        </authorList>
    </citation>
    <scope>NUCLEOTIDE SEQUENCE</scope>
    <source>
        <strain evidence="3">K-TC2</strain>
    </source>
</reference>
<dbReference type="InterPro" id="IPR006680">
    <property type="entry name" value="Amidohydro-rel"/>
</dbReference>
<keyword evidence="4" id="KW-1185">Reference proteome</keyword>
<dbReference type="GO" id="GO:0016787">
    <property type="term" value="F:hydrolase activity"/>
    <property type="evidence" value="ECO:0007669"/>
    <property type="project" value="InterPro"/>
</dbReference>
<protein>
    <submittedName>
        <fullName evidence="3">Amidohydrolase family protein</fullName>
    </submittedName>
</protein>
<name>A0A9X3IP83_9HYPH</name>
<accession>A0A9X3IP83</accession>
<dbReference type="InterPro" id="IPR032466">
    <property type="entry name" value="Metal_Hydrolase"/>
</dbReference>